<sequence length="65" mass="7650">MTQLQQSAQSTLEQYLRDENLNQTIRSQPTQPPDWCRLGGGTEPNIHAYFVGLRYRYIQPYYSLN</sequence>
<evidence type="ECO:0000313" key="2">
    <source>
        <dbReference type="EMBL" id="MBD2596095.1"/>
    </source>
</evidence>
<name>A0ABR8FZH7_9NOSO</name>
<dbReference type="RefSeq" id="WP_190968857.1">
    <property type="nucleotide sequence ID" value="NZ_JACJTB010000023.1"/>
</dbReference>
<dbReference type="EMBL" id="JACJTB010000023">
    <property type="protein sequence ID" value="MBD2596095.1"/>
    <property type="molecule type" value="Genomic_DNA"/>
</dbReference>
<gene>
    <name evidence="2" type="ORF">H6G74_17430</name>
</gene>
<proteinExistence type="predicted"/>
<dbReference type="Proteomes" id="UP000603457">
    <property type="component" value="Unassembled WGS sequence"/>
</dbReference>
<feature type="region of interest" description="Disordered" evidence="1">
    <location>
        <begin position="1"/>
        <end position="38"/>
    </location>
</feature>
<protein>
    <submittedName>
        <fullName evidence="2">Uncharacterized protein</fullName>
    </submittedName>
</protein>
<evidence type="ECO:0000313" key="3">
    <source>
        <dbReference type="Proteomes" id="UP000603457"/>
    </source>
</evidence>
<accession>A0ABR8FZH7</accession>
<evidence type="ECO:0000256" key="1">
    <source>
        <dbReference type="SAM" id="MobiDB-lite"/>
    </source>
</evidence>
<organism evidence="2 3">
    <name type="scientific">Nostoc spongiaeforme FACHB-130</name>
    <dbReference type="NCBI Taxonomy" id="1357510"/>
    <lineage>
        <taxon>Bacteria</taxon>
        <taxon>Bacillati</taxon>
        <taxon>Cyanobacteriota</taxon>
        <taxon>Cyanophyceae</taxon>
        <taxon>Nostocales</taxon>
        <taxon>Nostocaceae</taxon>
        <taxon>Nostoc</taxon>
    </lineage>
</organism>
<comment type="caution">
    <text evidence="2">The sequence shown here is derived from an EMBL/GenBank/DDBJ whole genome shotgun (WGS) entry which is preliminary data.</text>
</comment>
<feature type="compositionally biased region" description="Polar residues" evidence="1">
    <location>
        <begin position="1"/>
        <end position="13"/>
    </location>
</feature>
<keyword evidence="3" id="KW-1185">Reference proteome</keyword>
<reference evidence="2 3" key="1">
    <citation type="journal article" date="2020" name="ISME J.">
        <title>Comparative genomics reveals insights into cyanobacterial evolution and habitat adaptation.</title>
        <authorList>
            <person name="Chen M.Y."/>
            <person name="Teng W.K."/>
            <person name="Zhao L."/>
            <person name="Hu C.X."/>
            <person name="Zhou Y.K."/>
            <person name="Han B.P."/>
            <person name="Song L.R."/>
            <person name="Shu W.S."/>
        </authorList>
    </citation>
    <scope>NUCLEOTIDE SEQUENCE [LARGE SCALE GENOMIC DNA]</scope>
    <source>
        <strain evidence="2 3">FACHB-130</strain>
    </source>
</reference>